<comment type="caution">
    <text evidence="6">The sequence shown here is derived from an EMBL/GenBank/DDBJ whole genome shotgun (WGS) entry which is preliminary data.</text>
</comment>
<dbReference type="PROSITE" id="PS50013">
    <property type="entry name" value="CHROMO_2"/>
    <property type="match status" value="1"/>
</dbReference>
<evidence type="ECO:0000259" key="5">
    <source>
        <dbReference type="PROSITE" id="PS50013"/>
    </source>
</evidence>
<accession>A0A178Z430</accession>
<feature type="region of interest" description="Disordered" evidence="4">
    <location>
        <begin position="1"/>
        <end position="171"/>
    </location>
</feature>
<sequence>MTNKRSRSESSTHGSTPRKRPERRSENPASPEVPGSILSASDESIDESERLWPVEKLRNHRGKRNKYQYLVQWAPNPDTAETYDPTWEPEENIADDLIQPYWAEKKAKKQQIKERKKSRKSQKQAERERKSENNTPSRRSEQEKDANEQPDNPSPGQAATHPQDCSKAKVDLILSSRTGFWDEADDSSDHWFPPTPTPAGRVHVSADVQASPEWEALVEFEPDSLLE</sequence>
<dbReference type="Proteomes" id="UP000078343">
    <property type="component" value="Unassembled WGS sequence"/>
</dbReference>
<dbReference type="InterPro" id="IPR051219">
    <property type="entry name" value="Heterochromatin_chromo-domain"/>
</dbReference>
<dbReference type="EMBL" id="LVYI01000017">
    <property type="protein sequence ID" value="OAP53953.1"/>
    <property type="molecule type" value="Genomic_DNA"/>
</dbReference>
<feature type="compositionally biased region" description="Basic and acidic residues" evidence="4">
    <location>
        <begin position="1"/>
        <end position="10"/>
    </location>
</feature>
<dbReference type="OrthoDB" id="3647690at2759"/>
<dbReference type="CDD" id="cd00024">
    <property type="entry name" value="CD_CSD"/>
    <property type="match status" value="1"/>
</dbReference>
<dbReference type="SUPFAM" id="SSF54160">
    <property type="entry name" value="Chromo domain-like"/>
    <property type="match status" value="1"/>
</dbReference>
<dbReference type="STRING" id="1367422.A0A178Z430"/>
<dbReference type="RefSeq" id="XP_018687320.1">
    <property type="nucleotide sequence ID" value="XM_018843337.1"/>
</dbReference>
<dbReference type="Gene3D" id="2.40.50.40">
    <property type="match status" value="1"/>
</dbReference>
<evidence type="ECO:0000256" key="3">
    <source>
        <dbReference type="ARBA" id="ARBA00023242"/>
    </source>
</evidence>
<dbReference type="InterPro" id="IPR016197">
    <property type="entry name" value="Chromo-like_dom_sf"/>
</dbReference>
<dbReference type="InterPro" id="IPR000953">
    <property type="entry name" value="Chromo/chromo_shadow_dom"/>
</dbReference>
<dbReference type="SMART" id="SM00298">
    <property type="entry name" value="CHROMO"/>
    <property type="match status" value="1"/>
</dbReference>
<evidence type="ECO:0000313" key="6">
    <source>
        <dbReference type="EMBL" id="OAP53953.1"/>
    </source>
</evidence>
<dbReference type="Pfam" id="PF00385">
    <property type="entry name" value="Chromo"/>
    <property type="match status" value="1"/>
</dbReference>
<dbReference type="GeneID" id="30016000"/>
<feature type="compositionally biased region" description="Basic and acidic residues" evidence="4">
    <location>
        <begin position="47"/>
        <end position="57"/>
    </location>
</feature>
<evidence type="ECO:0000256" key="1">
    <source>
        <dbReference type="ARBA" id="ARBA00004123"/>
    </source>
</evidence>
<gene>
    <name evidence="6" type="ORF">AYL99_11833</name>
</gene>
<dbReference type="AlphaFoldDB" id="A0A178Z430"/>
<comment type="subunit">
    <text evidence="2">Component of the NuA4 histone acetyltransferase complex.</text>
</comment>
<dbReference type="PANTHER" id="PTHR22812">
    <property type="entry name" value="CHROMOBOX PROTEIN"/>
    <property type="match status" value="1"/>
</dbReference>
<reference evidence="6 7" key="1">
    <citation type="submission" date="2016-04" db="EMBL/GenBank/DDBJ databases">
        <title>Draft genome of Fonsecaea erecta CBS 125763.</title>
        <authorList>
            <person name="Weiss V.A."/>
            <person name="Vicente V.A."/>
            <person name="Raittz R.T."/>
            <person name="Moreno L.F."/>
            <person name="De Souza E.M."/>
            <person name="Pedrosa F.O."/>
            <person name="Steffens M.B."/>
            <person name="Faoro H."/>
            <person name="Tadra-Sfeir M.Z."/>
            <person name="Najafzadeh M.J."/>
            <person name="Felipe M.S."/>
            <person name="Teixeira M."/>
            <person name="Sun J."/>
            <person name="Xi L."/>
            <person name="Gomes R."/>
            <person name="De Azevedo C.M."/>
            <person name="Salgado C.G."/>
            <person name="Da Silva M.B."/>
            <person name="Nascimento M.F."/>
            <person name="Queiroz-Telles F."/>
            <person name="Attili D.S."/>
            <person name="Gorbushina A."/>
        </authorList>
    </citation>
    <scope>NUCLEOTIDE SEQUENCE [LARGE SCALE GENOMIC DNA]</scope>
    <source>
        <strain evidence="6 7">CBS 125763</strain>
    </source>
</reference>
<evidence type="ECO:0000256" key="2">
    <source>
        <dbReference type="ARBA" id="ARBA00011353"/>
    </source>
</evidence>
<dbReference type="InterPro" id="IPR023780">
    <property type="entry name" value="Chromo_domain"/>
</dbReference>
<organism evidence="6 7">
    <name type="scientific">Fonsecaea erecta</name>
    <dbReference type="NCBI Taxonomy" id="1367422"/>
    <lineage>
        <taxon>Eukaryota</taxon>
        <taxon>Fungi</taxon>
        <taxon>Dikarya</taxon>
        <taxon>Ascomycota</taxon>
        <taxon>Pezizomycotina</taxon>
        <taxon>Eurotiomycetes</taxon>
        <taxon>Chaetothyriomycetidae</taxon>
        <taxon>Chaetothyriales</taxon>
        <taxon>Herpotrichiellaceae</taxon>
        <taxon>Fonsecaea</taxon>
    </lineage>
</organism>
<feature type="compositionally biased region" description="Basic residues" evidence="4">
    <location>
        <begin position="106"/>
        <end position="122"/>
    </location>
</feature>
<dbReference type="GO" id="GO:0006338">
    <property type="term" value="P:chromatin remodeling"/>
    <property type="evidence" value="ECO:0007669"/>
    <property type="project" value="UniProtKB-ARBA"/>
</dbReference>
<evidence type="ECO:0000313" key="7">
    <source>
        <dbReference type="Proteomes" id="UP000078343"/>
    </source>
</evidence>
<evidence type="ECO:0000256" key="4">
    <source>
        <dbReference type="SAM" id="MobiDB-lite"/>
    </source>
</evidence>
<keyword evidence="3" id="KW-0539">Nucleus</keyword>
<dbReference type="GO" id="GO:0005634">
    <property type="term" value="C:nucleus"/>
    <property type="evidence" value="ECO:0007669"/>
    <property type="project" value="UniProtKB-SubCell"/>
</dbReference>
<comment type="subcellular location">
    <subcellularLocation>
        <location evidence="1">Nucleus</location>
    </subcellularLocation>
</comment>
<feature type="compositionally biased region" description="Basic and acidic residues" evidence="4">
    <location>
        <begin position="123"/>
        <end position="147"/>
    </location>
</feature>
<feature type="domain" description="Chromo" evidence="5">
    <location>
        <begin position="52"/>
        <end position="127"/>
    </location>
</feature>
<keyword evidence="7" id="KW-1185">Reference proteome</keyword>
<name>A0A178Z430_9EURO</name>
<protein>
    <recommendedName>
        <fullName evidence="5">Chromo domain-containing protein</fullName>
    </recommendedName>
</protein>
<proteinExistence type="predicted"/>